<protein>
    <recommendedName>
        <fullName evidence="4">ABC-transporter type IV</fullName>
    </recommendedName>
</protein>
<dbReference type="RefSeq" id="WP_118509023.1">
    <property type="nucleotide sequence ID" value="NZ_WMBC01000003.1"/>
</dbReference>
<keyword evidence="1" id="KW-1133">Transmembrane helix</keyword>
<dbReference type="AlphaFoldDB" id="A0A844GJI5"/>
<evidence type="ECO:0000313" key="2">
    <source>
        <dbReference type="EMBL" id="MTD60778.1"/>
    </source>
</evidence>
<keyword evidence="1" id="KW-0812">Transmembrane</keyword>
<sequence>MWDLSVLGIDFYHLINWFIIYSFFGWVWETCYVSVKSGKYVNRGFINGPFCTIYGCGAVSVYAILRPVSGNLLWLYVGGVVVATALEYVTAVLMESIFHTSWWDYSDNKFNFQGRICLGASLGWGFFTVLLFKVLHPIVEYIVALYPVFIGEIGVCVIGIGYVVDFSFSVAAAFHIHEKLPIIEAAMEQAKDEMLVRMHEKVASVGFAREATLESVKERLEDVEVLKEMEQKRAAIAAEFSAELQKKKEAMAAKVGYNMQRFVKAYPNLNRGYKLHNLKKLRNRKEK</sequence>
<feature type="transmembrane region" description="Helical" evidence="1">
    <location>
        <begin position="71"/>
        <end position="94"/>
    </location>
</feature>
<evidence type="ECO:0000313" key="3">
    <source>
        <dbReference type="Proteomes" id="UP000437824"/>
    </source>
</evidence>
<feature type="transmembrane region" description="Helical" evidence="1">
    <location>
        <begin position="45"/>
        <end position="65"/>
    </location>
</feature>
<dbReference type="InterPro" id="IPR010540">
    <property type="entry name" value="CmpB_TMEM229"/>
</dbReference>
<keyword evidence="1" id="KW-0472">Membrane</keyword>
<dbReference type="EMBL" id="WMBC01000003">
    <property type="protein sequence ID" value="MTD60778.1"/>
    <property type="molecule type" value="Genomic_DNA"/>
</dbReference>
<gene>
    <name evidence="2" type="ORF">GKZ57_05730</name>
</gene>
<name>A0A844GJI5_9FIRM</name>
<organism evidence="2 3">
    <name type="scientific">Blautia luti DSM 14534 = JCM 17040</name>
    <dbReference type="NCBI Taxonomy" id="649762"/>
    <lineage>
        <taxon>Bacteria</taxon>
        <taxon>Bacillati</taxon>
        <taxon>Bacillota</taxon>
        <taxon>Clostridia</taxon>
        <taxon>Lachnospirales</taxon>
        <taxon>Lachnospiraceae</taxon>
        <taxon>Blautia</taxon>
    </lineage>
</organism>
<feature type="transmembrane region" description="Helical" evidence="1">
    <location>
        <begin position="115"/>
        <end position="135"/>
    </location>
</feature>
<reference evidence="2 3" key="1">
    <citation type="submission" date="2019-11" db="EMBL/GenBank/DDBJ databases">
        <title>Draft genome sequence of Blautia luti DSM 14534T, isolated from human stool.</title>
        <authorList>
            <person name="Ortiz R."/>
            <person name="Melis-Arcos F."/>
            <person name="Covarrubias P."/>
            <person name="Cardenas J.P."/>
            <person name="Perez-Donoso J."/>
            <person name="Almonacid D."/>
        </authorList>
    </citation>
    <scope>NUCLEOTIDE SEQUENCE [LARGE SCALE GENOMIC DNA]</scope>
    <source>
        <strain evidence="2 3">DSM 14534</strain>
    </source>
</reference>
<proteinExistence type="predicted"/>
<comment type="caution">
    <text evidence="2">The sequence shown here is derived from an EMBL/GenBank/DDBJ whole genome shotgun (WGS) entry which is preliminary data.</text>
</comment>
<dbReference type="Proteomes" id="UP000437824">
    <property type="component" value="Unassembled WGS sequence"/>
</dbReference>
<evidence type="ECO:0000256" key="1">
    <source>
        <dbReference type="SAM" id="Phobius"/>
    </source>
</evidence>
<evidence type="ECO:0008006" key="4">
    <source>
        <dbReference type="Google" id="ProtNLM"/>
    </source>
</evidence>
<accession>A0A844GJI5</accession>
<dbReference type="Pfam" id="PF06541">
    <property type="entry name" value="ABC_trans_CmpB"/>
    <property type="match status" value="1"/>
</dbReference>
<feature type="transmembrane region" description="Helical" evidence="1">
    <location>
        <begin position="12"/>
        <end position="33"/>
    </location>
</feature>
<feature type="transmembrane region" description="Helical" evidence="1">
    <location>
        <begin position="141"/>
        <end position="164"/>
    </location>
</feature>